<organism evidence="1 2">
    <name type="scientific">Limosa lapponica baueri</name>
    <dbReference type="NCBI Taxonomy" id="1758121"/>
    <lineage>
        <taxon>Eukaryota</taxon>
        <taxon>Metazoa</taxon>
        <taxon>Chordata</taxon>
        <taxon>Craniata</taxon>
        <taxon>Vertebrata</taxon>
        <taxon>Euteleostomi</taxon>
        <taxon>Archelosauria</taxon>
        <taxon>Archosauria</taxon>
        <taxon>Dinosauria</taxon>
        <taxon>Saurischia</taxon>
        <taxon>Theropoda</taxon>
        <taxon>Coelurosauria</taxon>
        <taxon>Aves</taxon>
        <taxon>Neognathae</taxon>
        <taxon>Neoaves</taxon>
        <taxon>Charadriiformes</taxon>
        <taxon>Scolopacidae</taxon>
        <taxon>Limosa</taxon>
    </lineage>
</organism>
<reference evidence="2" key="2">
    <citation type="submission" date="2017-12" db="EMBL/GenBank/DDBJ databases">
        <title>Genome sequence of the Bar-tailed Godwit (Limosa lapponica baueri).</title>
        <authorList>
            <person name="Lima N.C.B."/>
            <person name="Parody-Merino A.M."/>
            <person name="Battley P.F."/>
            <person name="Fidler A.E."/>
            <person name="Prosdocimi F."/>
        </authorList>
    </citation>
    <scope>NUCLEOTIDE SEQUENCE [LARGE SCALE GENOMIC DNA]</scope>
</reference>
<dbReference type="EMBL" id="KZ505640">
    <property type="protein sequence ID" value="PKU49231.1"/>
    <property type="molecule type" value="Genomic_DNA"/>
</dbReference>
<gene>
    <name evidence="1" type="ORF">llap_416</name>
</gene>
<dbReference type="AlphaFoldDB" id="A0A2I0UT56"/>
<keyword evidence="2" id="KW-1185">Reference proteome</keyword>
<reference evidence="2" key="1">
    <citation type="submission" date="2017-11" db="EMBL/GenBank/DDBJ databases">
        <authorList>
            <person name="Lima N.C."/>
            <person name="Parody-Merino A.M."/>
            <person name="Battley P.F."/>
            <person name="Fidler A.E."/>
            <person name="Prosdocimi F."/>
        </authorList>
    </citation>
    <scope>NUCLEOTIDE SEQUENCE [LARGE SCALE GENOMIC DNA]</scope>
</reference>
<dbReference type="Proteomes" id="UP000233556">
    <property type="component" value="Unassembled WGS sequence"/>
</dbReference>
<name>A0A2I0UT56_LIMLA</name>
<protein>
    <submittedName>
        <fullName evidence="1">Uncharacterized protein</fullName>
    </submittedName>
</protein>
<evidence type="ECO:0000313" key="2">
    <source>
        <dbReference type="Proteomes" id="UP000233556"/>
    </source>
</evidence>
<sequence length="126" mass="13959">MKMLKNLKHVSEGHRTLNMLPGEAVQSPSLGIPSGHSPEQPTGVDTALISDVGLDDLLRLLPTGHRQYILKDIPSPAELVAVNPFPRHLHCGRNASNYLRSKLESGTTKWHCHVCCFVNPYKFIVI</sequence>
<evidence type="ECO:0000313" key="1">
    <source>
        <dbReference type="EMBL" id="PKU49231.1"/>
    </source>
</evidence>
<accession>A0A2I0UT56</accession>
<proteinExistence type="predicted"/>